<proteinExistence type="predicted"/>
<dbReference type="EMBL" id="JANBVN010000304">
    <property type="protein sequence ID" value="KAJ9129805.1"/>
    <property type="molecule type" value="Genomic_DNA"/>
</dbReference>
<keyword evidence="2" id="KW-1185">Reference proteome</keyword>
<evidence type="ECO:0000313" key="1">
    <source>
        <dbReference type="EMBL" id="KAJ9129805.1"/>
    </source>
</evidence>
<evidence type="ECO:0000313" key="2">
    <source>
        <dbReference type="Proteomes" id="UP001174691"/>
    </source>
</evidence>
<dbReference type="AlphaFoldDB" id="A0AA38VCS2"/>
<comment type="caution">
    <text evidence="1">The sequence shown here is derived from an EMBL/GenBank/DDBJ whole genome shotgun (WGS) entry which is preliminary data.</text>
</comment>
<accession>A0AA38VCS2</accession>
<sequence length="759" mass="82916">MGGLPSKIIDAHASIHPNSDIATAASTTGGVGSDGIWHHHVLAESNTPWCAAGGGIAAASRDNMHYQDEVFWISGGTSPHYWERGAVISARRPAFQNKWEDPWELTKVCDYGVAVPGSRVQAVDTRLAGHLDVFYVKQSLDGVPRVGRFTSYEIGGNQMTREWRPDDNYMVPPKDAWAFRVSFDPEFIGPHCYQYFPKIIWTDKLGQVQITVPNYDRNPFVYVTNAGEASGSGGIAGEARWDGNSYNIAWIRPDDSVRGRAGMSQRLTNVYDIAPAGETGAAPGARIASLAAPDKWQLDRVVYAWVRPDGGVQLAESVYDMNTTDPNIPHKTTLTQAAIQGSSTASSGLGLVADWPCPGSRMVLYRGPDGSLRSSYSIPESRTWSGDVESSEDGKSLIHYSISVNTNGSLSWSGTVTKNNPDRPFFTITISLWPFSDTGLGPLIFIANGKADGAGPSWNTTTQPKQVVVLHRDEYTCSSFQQLFETSATDPGPFRFASHVRDNLLTAALSHRTAAGDRALTKSCVTPIVGAEARRVCTPGFYALEGVLVRGEYVALAGPDNCVFTIPPDPAISSQVATRALTPAEYAWAQNEVFGPASLPPADRIRVTNLDIPFRDFTSLGHDGTVLLHLGKADYPDPIKTRPGRLIHHLVHAWQVAHHQPSGTEVSSLADALLLDAMPHSYKLDIFPAVETTKPQKKWRSFTVEQQARVVEYWFEGKRQKHFQAGKPVSYFDNGTGVAKDVKSPYYLYVVENIHKGVA</sequence>
<dbReference type="Proteomes" id="UP001174691">
    <property type="component" value="Unassembled WGS sequence"/>
</dbReference>
<organism evidence="1 2">
    <name type="scientific">Coniochaeta hoffmannii</name>
    <dbReference type="NCBI Taxonomy" id="91930"/>
    <lineage>
        <taxon>Eukaryota</taxon>
        <taxon>Fungi</taxon>
        <taxon>Dikarya</taxon>
        <taxon>Ascomycota</taxon>
        <taxon>Pezizomycotina</taxon>
        <taxon>Sordariomycetes</taxon>
        <taxon>Sordariomycetidae</taxon>
        <taxon>Coniochaetales</taxon>
        <taxon>Coniochaetaceae</taxon>
        <taxon>Coniochaeta</taxon>
    </lineage>
</organism>
<name>A0AA38VCS2_9PEZI</name>
<gene>
    <name evidence="1" type="ORF">NKR19_g10185</name>
</gene>
<protein>
    <submittedName>
        <fullName evidence="1">Uncharacterized protein</fullName>
    </submittedName>
</protein>
<reference evidence="1" key="1">
    <citation type="submission" date="2022-07" db="EMBL/GenBank/DDBJ databases">
        <title>Fungi with potential for degradation of polypropylene.</title>
        <authorList>
            <person name="Gostincar C."/>
        </authorList>
    </citation>
    <scope>NUCLEOTIDE SEQUENCE</scope>
    <source>
        <strain evidence="1">EXF-13287</strain>
    </source>
</reference>